<protein>
    <submittedName>
        <fullName evidence="3">Deoxyribonuclease-1</fullName>
    </submittedName>
</protein>
<evidence type="ECO:0000256" key="1">
    <source>
        <dbReference type="ARBA" id="ARBA00022722"/>
    </source>
</evidence>
<dbReference type="KEGG" id="egl:EGR_10174"/>
<gene>
    <name evidence="3" type="ORF">EGR_10174</name>
</gene>
<keyword evidence="4" id="KW-1185">Reference proteome</keyword>
<dbReference type="STRING" id="6210.W6U339"/>
<dbReference type="GO" id="GO:0006308">
    <property type="term" value="P:DNA catabolic process"/>
    <property type="evidence" value="ECO:0007669"/>
    <property type="project" value="InterPro"/>
</dbReference>
<dbReference type="CTD" id="36345889"/>
<dbReference type="PRINTS" id="PR00130">
    <property type="entry name" value="DNASEI"/>
</dbReference>
<proteinExistence type="predicted"/>
<organism evidence="3 4">
    <name type="scientific">Echinococcus granulosus</name>
    <name type="common">Hydatid tapeworm</name>
    <dbReference type="NCBI Taxonomy" id="6210"/>
    <lineage>
        <taxon>Eukaryota</taxon>
        <taxon>Metazoa</taxon>
        <taxon>Spiralia</taxon>
        <taxon>Lophotrochozoa</taxon>
        <taxon>Platyhelminthes</taxon>
        <taxon>Cestoda</taxon>
        <taxon>Eucestoda</taxon>
        <taxon>Cyclophyllidea</taxon>
        <taxon>Taeniidae</taxon>
        <taxon>Echinococcus</taxon>
        <taxon>Echinococcus granulosus group</taxon>
    </lineage>
</organism>
<evidence type="ECO:0000313" key="3">
    <source>
        <dbReference type="EMBL" id="EUB54966.1"/>
    </source>
</evidence>
<name>W6U339_ECHGR</name>
<dbReference type="InterPro" id="IPR016202">
    <property type="entry name" value="DNase_I"/>
</dbReference>
<dbReference type="Gene3D" id="3.60.10.10">
    <property type="entry name" value="Endonuclease/exonuclease/phosphatase"/>
    <property type="match status" value="1"/>
</dbReference>
<dbReference type="InterPro" id="IPR036691">
    <property type="entry name" value="Endo/exonu/phosph_ase_sf"/>
</dbReference>
<reference evidence="3 4" key="1">
    <citation type="journal article" date="2013" name="Nat. Genet.">
        <title>The genome of the hydatid tapeworm Echinococcus granulosus.</title>
        <authorList>
            <person name="Zheng H."/>
            <person name="Zhang W."/>
            <person name="Zhang L."/>
            <person name="Zhang Z."/>
            <person name="Li J."/>
            <person name="Lu G."/>
            <person name="Zhu Y."/>
            <person name="Wang Y."/>
            <person name="Huang Y."/>
            <person name="Liu J."/>
            <person name="Kang H."/>
            <person name="Chen J."/>
            <person name="Wang L."/>
            <person name="Chen A."/>
            <person name="Yu S."/>
            <person name="Gao Z."/>
            <person name="Jin L."/>
            <person name="Gu W."/>
            <person name="Wang Z."/>
            <person name="Zhao L."/>
            <person name="Shi B."/>
            <person name="Wen H."/>
            <person name="Lin R."/>
            <person name="Jones M.K."/>
            <person name="Brejova B."/>
            <person name="Vinar T."/>
            <person name="Zhao G."/>
            <person name="McManus D.P."/>
            <person name="Chen Z."/>
            <person name="Zhou Y."/>
            <person name="Wang S."/>
        </authorList>
    </citation>
    <scope>NUCLEOTIDE SEQUENCE [LARGE SCALE GENOMIC DNA]</scope>
</reference>
<dbReference type="PANTHER" id="PTHR11371">
    <property type="entry name" value="DEOXYRIBONUCLEASE"/>
    <property type="match status" value="1"/>
</dbReference>
<evidence type="ECO:0000313" key="4">
    <source>
        <dbReference type="Proteomes" id="UP000019149"/>
    </source>
</evidence>
<keyword evidence="1" id="KW-0540">Nuclease</keyword>
<accession>W6U339</accession>
<dbReference type="GO" id="GO:0004530">
    <property type="term" value="F:deoxyribonuclease I activity"/>
    <property type="evidence" value="ECO:0007669"/>
    <property type="project" value="TreeGrafter"/>
</dbReference>
<dbReference type="PANTHER" id="PTHR11371:SF31">
    <property type="entry name" value="EXTRACELLULAR NUCLEASE"/>
    <property type="match status" value="1"/>
</dbReference>
<dbReference type="OrthoDB" id="10061407at2759"/>
<sequence>MYARTEVTSTISTSSSQNLVILGDLNADRSYLTKEARDKLRLRKDSRHKWRITDDMDTTVSAQKCSYDSLCHRTRLLLLLCPRQTNLRNLDRSRMRGAVVAGMNNG</sequence>
<dbReference type="RefSeq" id="XP_024346162.1">
    <property type="nucleotide sequence ID" value="XM_024499423.1"/>
</dbReference>
<dbReference type="EMBL" id="APAU02000196">
    <property type="protein sequence ID" value="EUB54966.1"/>
    <property type="molecule type" value="Genomic_DNA"/>
</dbReference>
<dbReference type="GeneID" id="36345889"/>
<comment type="caution">
    <text evidence="3">The sequence shown here is derived from an EMBL/GenBank/DDBJ whole genome shotgun (WGS) entry which is preliminary data.</text>
</comment>
<dbReference type="Proteomes" id="UP000019149">
    <property type="component" value="Unassembled WGS sequence"/>
</dbReference>
<dbReference type="GO" id="GO:0003677">
    <property type="term" value="F:DNA binding"/>
    <property type="evidence" value="ECO:0007669"/>
    <property type="project" value="TreeGrafter"/>
</dbReference>
<keyword evidence="2" id="KW-0378">Hydrolase</keyword>
<evidence type="ECO:0000256" key="2">
    <source>
        <dbReference type="ARBA" id="ARBA00022801"/>
    </source>
</evidence>
<dbReference type="AlphaFoldDB" id="W6U339"/>
<dbReference type="GO" id="GO:0005634">
    <property type="term" value="C:nucleus"/>
    <property type="evidence" value="ECO:0007669"/>
    <property type="project" value="TreeGrafter"/>
</dbReference>